<keyword evidence="1" id="KW-0812">Transmembrane</keyword>
<dbReference type="RefSeq" id="WP_215882010.1">
    <property type="nucleotide sequence ID" value="NZ_JAAOMP010000097.1"/>
</dbReference>
<reference evidence="2 3" key="1">
    <citation type="journal article" date="2021" name="ISME J.">
        <title>Genomic evolution of the class Acidithiobacillia: deep-branching Proteobacteria living in extreme acidic conditions.</title>
        <authorList>
            <person name="Moya-Beltran A."/>
            <person name="Beard S."/>
            <person name="Rojas-Villalobos C."/>
            <person name="Issotta F."/>
            <person name="Gallardo Y."/>
            <person name="Ulloa R."/>
            <person name="Giaveno A."/>
            <person name="Degli Esposti M."/>
            <person name="Johnson D.B."/>
            <person name="Quatrini R."/>
        </authorList>
    </citation>
    <scope>NUCLEOTIDE SEQUENCE [LARGE SCALE GENOMIC DNA]</scope>
    <source>
        <strain evidence="2 3">RW2</strain>
    </source>
</reference>
<keyword evidence="1" id="KW-1133">Transmembrane helix</keyword>
<accession>A0ABS5ZYI3</accession>
<keyword evidence="1" id="KW-0472">Membrane</keyword>
<protein>
    <submittedName>
        <fullName evidence="2">Uncharacterized protein</fullName>
    </submittedName>
</protein>
<name>A0ABS5ZYI3_9PROT</name>
<organism evidence="2 3">
    <name type="scientific">Acidithiobacillus sulfurivorans</name>
    <dbReference type="NCBI Taxonomy" id="1958756"/>
    <lineage>
        <taxon>Bacteria</taxon>
        <taxon>Pseudomonadati</taxon>
        <taxon>Pseudomonadota</taxon>
        <taxon>Acidithiobacillia</taxon>
        <taxon>Acidithiobacillales</taxon>
        <taxon>Acidithiobacillaceae</taxon>
        <taxon>Acidithiobacillus</taxon>
    </lineage>
</organism>
<evidence type="ECO:0000256" key="1">
    <source>
        <dbReference type="SAM" id="Phobius"/>
    </source>
</evidence>
<comment type="caution">
    <text evidence="2">The sequence shown here is derived from an EMBL/GenBank/DDBJ whole genome shotgun (WGS) entry which is preliminary data.</text>
</comment>
<keyword evidence="3" id="KW-1185">Reference proteome</keyword>
<evidence type="ECO:0000313" key="3">
    <source>
        <dbReference type="Proteomes" id="UP000755654"/>
    </source>
</evidence>
<evidence type="ECO:0000313" key="2">
    <source>
        <dbReference type="EMBL" id="MBU2760292.1"/>
    </source>
</evidence>
<sequence length="81" mass="9663">MKKVAPIDLLRKPDRKYPLIQQAVYFYTDRANNDIFSNWMFLVALLSMYSIVIRPRIRAQVEAMEARKAREAQEAWETWEA</sequence>
<feature type="transmembrane region" description="Helical" evidence="1">
    <location>
        <begin position="35"/>
        <end position="53"/>
    </location>
</feature>
<dbReference type="Proteomes" id="UP000755654">
    <property type="component" value="Unassembled WGS sequence"/>
</dbReference>
<proteinExistence type="predicted"/>
<dbReference type="EMBL" id="JAAOMP010000097">
    <property type="protein sequence ID" value="MBU2760292.1"/>
    <property type="molecule type" value="Genomic_DNA"/>
</dbReference>
<gene>
    <name evidence="2" type="ORF">HAP95_09040</name>
</gene>